<feature type="region of interest" description="Disordered" evidence="1">
    <location>
        <begin position="1"/>
        <end position="111"/>
    </location>
</feature>
<feature type="compositionally biased region" description="Low complexity" evidence="1">
    <location>
        <begin position="189"/>
        <end position="202"/>
    </location>
</feature>
<feature type="compositionally biased region" description="Gly residues" evidence="1">
    <location>
        <begin position="285"/>
        <end position="294"/>
    </location>
</feature>
<keyword evidence="4" id="KW-1185">Reference proteome</keyword>
<feature type="region of interest" description="Disordered" evidence="1">
    <location>
        <begin position="143"/>
        <end position="294"/>
    </location>
</feature>
<organism evidence="3 4">
    <name type="scientific">Pseudonocardia humida</name>
    <dbReference type="NCBI Taxonomy" id="2800819"/>
    <lineage>
        <taxon>Bacteria</taxon>
        <taxon>Bacillati</taxon>
        <taxon>Actinomycetota</taxon>
        <taxon>Actinomycetes</taxon>
        <taxon>Pseudonocardiales</taxon>
        <taxon>Pseudonocardiaceae</taxon>
        <taxon>Pseudonocardia</taxon>
    </lineage>
</organism>
<keyword evidence="2" id="KW-1133">Transmembrane helix</keyword>
<dbReference type="EMBL" id="JAGSOV010000015">
    <property type="protein sequence ID" value="MCO1654896.1"/>
    <property type="molecule type" value="Genomic_DNA"/>
</dbReference>
<feature type="compositionally biased region" description="Acidic residues" evidence="1">
    <location>
        <begin position="41"/>
        <end position="71"/>
    </location>
</feature>
<feature type="compositionally biased region" description="Low complexity" evidence="1">
    <location>
        <begin position="19"/>
        <end position="37"/>
    </location>
</feature>
<evidence type="ECO:0000313" key="3">
    <source>
        <dbReference type="EMBL" id="MCO1654896.1"/>
    </source>
</evidence>
<evidence type="ECO:0000256" key="2">
    <source>
        <dbReference type="SAM" id="Phobius"/>
    </source>
</evidence>
<reference evidence="3" key="1">
    <citation type="submission" date="2021-04" db="EMBL/GenBank/DDBJ databases">
        <title>Pseudonocardia sp. nov., isolated from sandy soil of mangrove forest.</title>
        <authorList>
            <person name="Zan Z."/>
            <person name="Huang R."/>
            <person name="Liu W."/>
        </authorList>
    </citation>
    <scope>NUCLEOTIDE SEQUENCE</scope>
    <source>
        <strain evidence="3">S2-4</strain>
    </source>
</reference>
<evidence type="ECO:0000313" key="4">
    <source>
        <dbReference type="Proteomes" id="UP001165283"/>
    </source>
</evidence>
<proteinExistence type="predicted"/>
<evidence type="ECO:0000256" key="1">
    <source>
        <dbReference type="SAM" id="MobiDB-lite"/>
    </source>
</evidence>
<name>A0ABT0ZW06_9PSEU</name>
<feature type="compositionally biased region" description="Acidic residues" evidence="1">
    <location>
        <begin position="247"/>
        <end position="267"/>
    </location>
</feature>
<dbReference type="RefSeq" id="WP_252436613.1">
    <property type="nucleotide sequence ID" value="NZ_JAGSOV010000015.1"/>
</dbReference>
<gene>
    <name evidence="3" type="ORF">KDL28_07475</name>
</gene>
<feature type="compositionally biased region" description="Acidic residues" evidence="1">
    <location>
        <begin position="89"/>
        <end position="98"/>
    </location>
</feature>
<keyword evidence="2" id="KW-0472">Membrane</keyword>
<keyword evidence="2" id="KW-0812">Transmembrane</keyword>
<dbReference type="Proteomes" id="UP001165283">
    <property type="component" value="Unassembled WGS sequence"/>
</dbReference>
<protein>
    <submittedName>
        <fullName evidence="3">Uncharacterized protein</fullName>
    </submittedName>
</protein>
<feature type="compositionally biased region" description="Pro residues" evidence="1">
    <location>
        <begin position="203"/>
        <end position="212"/>
    </location>
</feature>
<accession>A0ABT0ZW06</accession>
<feature type="compositionally biased region" description="Low complexity" evidence="1">
    <location>
        <begin position="1"/>
        <end position="12"/>
    </location>
</feature>
<comment type="caution">
    <text evidence="3">The sequence shown here is derived from an EMBL/GenBank/DDBJ whole genome shotgun (WGS) entry which is preliminary data.</text>
</comment>
<sequence length="294" mass="29565">MATTPPTDDQGGPDPGPEGPATELDGAAVAPDDPAAGSTADGDDDLDDDLRDDLDDDLDDDGDDDLDEEPESPATPISVADLLRREGYDPDPDLEWEAEPAREEPPTDVIASGPSRWRRVLVGAGSALALGSVAAAAVLLLGTAGDDAPPPPAEPRPGTAAPHLAPLPSTSGPAAPTSEPADEEPPAAPAAVLAPVLVQVPADPDPVVPPPAEDTAQPSDDDAEEPADSGDDPSGDDQERSGSSAEGDADDDSAEEPADDPADDDESTTPPRRPSGNPLTDIVDGLGGALGPNR</sequence>
<feature type="transmembrane region" description="Helical" evidence="2">
    <location>
        <begin position="120"/>
        <end position="142"/>
    </location>
</feature>
<feature type="compositionally biased region" description="Acidic residues" evidence="1">
    <location>
        <begin position="219"/>
        <end position="236"/>
    </location>
</feature>